<keyword evidence="6 8" id="KW-1133">Transmembrane helix</keyword>
<evidence type="ECO:0000313" key="9">
    <source>
        <dbReference type="EMBL" id="MFB5268481.1"/>
    </source>
</evidence>
<gene>
    <name evidence="9" type="ORF">ACE41H_17095</name>
</gene>
<evidence type="ECO:0000256" key="7">
    <source>
        <dbReference type="ARBA" id="ARBA00023136"/>
    </source>
</evidence>
<comment type="similarity">
    <text evidence="2">Belongs to the ZIP transporter (TC 2.A.5) family.</text>
</comment>
<protein>
    <submittedName>
        <fullName evidence="9">ZIP family metal transporter</fullName>
    </submittedName>
</protein>
<evidence type="ECO:0000256" key="5">
    <source>
        <dbReference type="ARBA" id="ARBA00022833"/>
    </source>
</evidence>
<keyword evidence="4 8" id="KW-0812">Transmembrane</keyword>
<dbReference type="RefSeq" id="WP_375356733.1">
    <property type="nucleotide sequence ID" value="NZ_JBHHMI010000016.1"/>
</dbReference>
<evidence type="ECO:0000256" key="6">
    <source>
        <dbReference type="ARBA" id="ARBA00022989"/>
    </source>
</evidence>
<dbReference type="Pfam" id="PF02535">
    <property type="entry name" value="Zip"/>
    <property type="match status" value="1"/>
</dbReference>
<organism evidence="9 10">
    <name type="scientific">Paenibacillus enshidis</name>
    <dbReference type="NCBI Taxonomy" id="1458439"/>
    <lineage>
        <taxon>Bacteria</taxon>
        <taxon>Bacillati</taxon>
        <taxon>Bacillota</taxon>
        <taxon>Bacilli</taxon>
        <taxon>Bacillales</taxon>
        <taxon>Paenibacillaceae</taxon>
        <taxon>Paenibacillus</taxon>
    </lineage>
</organism>
<keyword evidence="7 8" id="KW-0472">Membrane</keyword>
<dbReference type="PANTHER" id="PTHR11040:SF211">
    <property type="entry name" value="ZINC TRANSPORTER ZIP11"/>
    <property type="match status" value="1"/>
</dbReference>
<keyword evidence="5" id="KW-0862">Zinc</keyword>
<feature type="transmembrane region" description="Helical" evidence="8">
    <location>
        <begin position="60"/>
        <end position="80"/>
    </location>
</feature>
<dbReference type="Proteomes" id="UP001580346">
    <property type="component" value="Unassembled WGS sequence"/>
</dbReference>
<feature type="transmembrane region" description="Helical" evidence="8">
    <location>
        <begin position="169"/>
        <end position="188"/>
    </location>
</feature>
<evidence type="ECO:0000313" key="10">
    <source>
        <dbReference type="Proteomes" id="UP001580346"/>
    </source>
</evidence>
<accession>A0ABV5AZB7</accession>
<dbReference type="EMBL" id="JBHHMI010000016">
    <property type="protein sequence ID" value="MFB5268481.1"/>
    <property type="molecule type" value="Genomic_DNA"/>
</dbReference>
<dbReference type="PANTHER" id="PTHR11040">
    <property type="entry name" value="ZINC/IRON TRANSPORTER"/>
    <property type="match status" value="1"/>
</dbReference>
<feature type="transmembrane region" description="Helical" evidence="8">
    <location>
        <begin position="226"/>
        <end position="244"/>
    </location>
</feature>
<proteinExistence type="inferred from homology"/>
<evidence type="ECO:0000256" key="8">
    <source>
        <dbReference type="SAM" id="Phobius"/>
    </source>
</evidence>
<evidence type="ECO:0000256" key="2">
    <source>
        <dbReference type="ARBA" id="ARBA00006939"/>
    </source>
</evidence>
<evidence type="ECO:0000256" key="3">
    <source>
        <dbReference type="ARBA" id="ARBA00022475"/>
    </source>
</evidence>
<reference evidence="9 10" key="1">
    <citation type="submission" date="2024-09" db="EMBL/GenBank/DDBJ databases">
        <title>Paenibacillus zeirhizospherea sp. nov., isolated from surface of the maize (Zea mays) roots in a horticulture field, Hungary.</title>
        <authorList>
            <person name="Marton D."/>
            <person name="Farkas M."/>
            <person name="Bedics A."/>
            <person name="Toth E."/>
            <person name="Tancsics A."/>
            <person name="Boka K."/>
            <person name="Maroti G."/>
            <person name="Kriszt B."/>
            <person name="Cserhati M."/>
        </authorList>
    </citation>
    <scope>NUCLEOTIDE SEQUENCE [LARGE SCALE GENOMIC DNA]</scope>
    <source>
        <strain evidence="9 10">KCTC 33519</strain>
    </source>
</reference>
<name>A0ABV5AZB7_9BACL</name>
<sequence>MYDVLIGSFISALSTGIGAIPILFMRRTITHRLRDIMLAYAAGIMTSASMYNLIPEALGHSNLFVLTAGLLLGALVLLVLEMNIPHVDLENPDQGPLVPIEAKAFLIIAAITLHNLPEGLSVGVSYASEDQNLGNLIAFSIGLQNAPEGFIVALFLVNQNIGRLKALGIATLTGAVEIVTSMIGYYLSSFVSGLVPYGLAFAAGAMMFIVYKELIPESHGDGNQRTATLSFLLGLLTMIGLTEWL</sequence>
<feature type="transmembrane region" description="Helical" evidence="8">
    <location>
        <begin position="36"/>
        <end position="54"/>
    </location>
</feature>
<comment type="caution">
    <text evidence="9">The sequence shown here is derived from an EMBL/GenBank/DDBJ whole genome shotgun (WGS) entry which is preliminary data.</text>
</comment>
<comment type="subcellular location">
    <subcellularLocation>
        <location evidence="1">Cell membrane</location>
        <topology evidence="1">Multi-pass membrane protein</topology>
    </subcellularLocation>
</comment>
<feature type="transmembrane region" description="Helical" evidence="8">
    <location>
        <begin position="6"/>
        <end position="24"/>
    </location>
</feature>
<evidence type="ECO:0000256" key="4">
    <source>
        <dbReference type="ARBA" id="ARBA00022692"/>
    </source>
</evidence>
<dbReference type="InterPro" id="IPR003689">
    <property type="entry name" value="ZIP"/>
</dbReference>
<keyword evidence="10" id="KW-1185">Reference proteome</keyword>
<feature type="transmembrane region" description="Helical" evidence="8">
    <location>
        <begin position="194"/>
        <end position="214"/>
    </location>
</feature>
<evidence type="ECO:0000256" key="1">
    <source>
        <dbReference type="ARBA" id="ARBA00004651"/>
    </source>
</evidence>
<keyword evidence="3" id="KW-1003">Cell membrane</keyword>